<keyword evidence="5" id="KW-0175">Coiled coil</keyword>
<dbReference type="PANTHER" id="PTHR32258:SF28">
    <property type="entry name" value="PROTEIN NETWORKED 3A-RELATED"/>
    <property type="match status" value="1"/>
</dbReference>
<sequence length="869" mass="92608">MHMPYKSKRNMRNLTTEEKSAKHLFKTKKGWMNSTKIWGVTVAGIAFSSFLVANVGLVNPVSADVVTQSQTQVTNTAVAVPEAQADQVKAQSAKDDAQTKSDQANQAVQTAQADVTAKTQTVDSAQKVADEAPTHIAQAQTDVDNQTPVANEAQAKADNTQTAEKVAQATADTADANLAQVTQTEKSAQAAVDNNQADQNKANTTISDDQNQISTAKSQVVADKAKQADNAQKIDDLTNTAKNDQAQIGKATDELNSAKQTQAKAQTDYNNALNQNNADKSAVQADQNAMNNDSAQSTIKLPDTSVWNEAKPTTQQGWDERTKKLKQWDSQGSALNENGFVLNPKDLINIDVNNLTSEQKLEIDDFYGNLINQIRQQDGMHQVVVGGQSMDKFADEVAANYDKDSWDIIGNKAGAGHDVSAITAAAKTVGLTDSQGNIYEDLSAGYLGMVSKPGTLAGYKEAIYDTVVSMLFKDASAHYGHTISLLGVSDWKYGFTDAAISIDHMGQIHLLGADLSNIKSDYNRDTKTGYMGHTSNVVDPAKWSSVGSHTPVFGNNPELAKQLAADQAKEAQSAQLINTTQSALNSANQDVATKQAKLDSLNPANVQQQINDLQNENDSLANDINLNNSKVASLETDIQNAQNKLAQLQAQAPKLVSDLNDAKSAVSAARTVADQANKDLATVKANNQSAQADAKAQADKLAAYQAVLSQYQNADKNLQTAKDAQVKAEQALKDLQASQATAHETLETAQANLDQANQVLKNALAKQAVDDAEKAAQAEKDKQATQLPNSNMGHNGEVTSDQTIGHNGTVTTGSPLTSTSTDKVKSASVAETLPQTGTSASNSFMVLIGMLLLSLVSILGLGKLNKKRN</sequence>
<accession>A0A5C4TJB9</accession>
<dbReference type="NCBIfam" id="TIGR04320">
    <property type="entry name" value="Surf_Exclu_PgrA"/>
    <property type="match status" value="1"/>
</dbReference>
<feature type="region of interest" description="Disordered" evidence="6">
    <location>
        <begin position="771"/>
        <end position="828"/>
    </location>
</feature>
<evidence type="ECO:0000256" key="4">
    <source>
        <dbReference type="ARBA" id="ARBA00023088"/>
    </source>
</evidence>
<dbReference type="PANTHER" id="PTHR32258">
    <property type="entry name" value="PROTEIN NETWORKED 4A"/>
    <property type="match status" value="1"/>
</dbReference>
<dbReference type="InterPro" id="IPR027607">
    <property type="entry name" value="Surf_Exclu_SEC10/PgrA"/>
</dbReference>
<evidence type="ECO:0000259" key="8">
    <source>
        <dbReference type="PROSITE" id="PS50847"/>
    </source>
</evidence>
<keyword evidence="4" id="KW-0572">Peptidoglycan-anchor</keyword>
<dbReference type="Proteomes" id="UP000313312">
    <property type="component" value="Unassembled WGS sequence"/>
</dbReference>
<dbReference type="EMBL" id="QFCR01000015">
    <property type="protein sequence ID" value="TNK90171.1"/>
    <property type="molecule type" value="Genomic_DNA"/>
</dbReference>
<evidence type="ECO:0000256" key="3">
    <source>
        <dbReference type="ARBA" id="ARBA00022729"/>
    </source>
</evidence>
<dbReference type="InterPro" id="IPR051861">
    <property type="entry name" value="NET_actin-binding_domain"/>
</dbReference>
<keyword evidence="3" id="KW-0732">Signal</keyword>
<feature type="transmembrane region" description="Helical" evidence="7">
    <location>
        <begin position="844"/>
        <end position="862"/>
    </location>
</feature>
<feature type="compositionally biased region" description="Polar residues" evidence="6">
    <location>
        <begin position="283"/>
        <end position="317"/>
    </location>
</feature>
<keyword evidence="7" id="KW-1133">Transmembrane helix</keyword>
<proteinExistence type="predicted"/>
<evidence type="ECO:0000256" key="7">
    <source>
        <dbReference type="SAM" id="Phobius"/>
    </source>
</evidence>
<keyword evidence="7" id="KW-0812">Transmembrane</keyword>
<keyword evidence="2" id="KW-0964">Secreted</keyword>
<comment type="caution">
    <text evidence="9">The sequence shown here is derived from an EMBL/GenBank/DDBJ whole genome shotgun (WGS) entry which is preliminary data.</text>
</comment>
<feature type="compositionally biased region" description="Basic and acidic residues" evidence="6">
    <location>
        <begin position="771"/>
        <end position="783"/>
    </location>
</feature>
<dbReference type="AlphaFoldDB" id="A0A5C4TJB9"/>
<evidence type="ECO:0000256" key="6">
    <source>
        <dbReference type="SAM" id="MobiDB-lite"/>
    </source>
</evidence>
<evidence type="ECO:0000256" key="1">
    <source>
        <dbReference type="ARBA" id="ARBA00022512"/>
    </source>
</evidence>
<evidence type="ECO:0000313" key="9">
    <source>
        <dbReference type="EMBL" id="TNK90171.1"/>
    </source>
</evidence>
<feature type="region of interest" description="Disordered" evidence="6">
    <location>
        <begin position="283"/>
        <end position="321"/>
    </location>
</feature>
<dbReference type="Pfam" id="PF00746">
    <property type="entry name" value="Gram_pos_anchor"/>
    <property type="match status" value="1"/>
</dbReference>
<protein>
    <recommendedName>
        <fullName evidence="8">Gram-positive cocci surface proteins LPxTG domain-containing protein</fullName>
    </recommendedName>
</protein>
<evidence type="ECO:0000256" key="5">
    <source>
        <dbReference type="SAM" id="Coils"/>
    </source>
</evidence>
<organism evidence="9 10">
    <name type="scientific">Fructilactobacillus sanfranciscensis</name>
    <name type="common">Lactobacillus sanfranciscensis</name>
    <dbReference type="NCBI Taxonomy" id="1625"/>
    <lineage>
        <taxon>Bacteria</taxon>
        <taxon>Bacillati</taxon>
        <taxon>Bacillota</taxon>
        <taxon>Bacilli</taxon>
        <taxon>Lactobacillales</taxon>
        <taxon>Lactobacillaceae</taxon>
        <taxon>Fructilactobacillus</taxon>
    </lineage>
</organism>
<feature type="coiled-coil region" evidence="5">
    <location>
        <begin position="234"/>
        <end position="275"/>
    </location>
</feature>
<dbReference type="InterPro" id="IPR019931">
    <property type="entry name" value="LPXTG_anchor"/>
</dbReference>
<evidence type="ECO:0000313" key="10">
    <source>
        <dbReference type="Proteomes" id="UP000313312"/>
    </source>
</evidence>
<reference evidence="9 10" key="1">
    <citation type="submission" date="2018-05" db="EMBL/GenBank/DDBJ databases">
        <title>Lactobacillus sanfranciscensis Ah4 draft denome sequence.</title>
        <authorList>
            <person name="Zhang G."/>
        </authorList>
    </citation>
    <scope>NUCLEOTIDE SEQUENCE [LARGE SCALE GENOMIC DNA]</scope>
    <source>
        <strain evidence="9 10">Ah4</strain>
    </source>
</reference>
<dbReference type="PROSITE" id="PS50847">
    <property type="entry name" value="GRAM_POS_ANCHORING"/>
    <property type="match status" value="1"/>
</dbReference>
<gene>
    <name evidence="9" type="ORF">DID87_05100</name>
</gene>
<keyword evidence="1" id="KW-0134">Cell wall</keyword>
<evidence type="ECO:0000256" key="2">
    <source>
        <dbReference type="ARBA" id="ARBA00022525"/>
    </source>
</evidence>
<name>A0A5C4TJB9_FRUSA</name>
<dbReference type="NCBIfam" id="TIGR01167">
    <property type="entry name" value="LPXTG_anchor"/>
    <property type="match status" value="1"/>
</dbReference>
<keyword evidence="7" id="KW-0472">Membrane</keyword>
<feature type="compositionally biased region" description="Polar residues" evidence="6">
    <location>
        <begin position="785"/>
        <end position="821"/>
    </location>
</feature>
<feature type="domain" description="Gram-positive cocci surface proteins LPxTG" evidence="8">
    <location>
        <begin position="833"/>
        <end position="869"/>
    </location>
</feature>